<comment type="caution">
    <text evidence="2">The sequence shown here is derived from an EMBL/GenBank/DDBJ whole genome shotgun (WGS) entry which is preliminary data.</text>
</comment>
<evidence type="ECO:0000313" key="2">
    <source>
        <dbReference type="EMBL" id="TLC97534.1"/>
    </source>
</evidence>
<dbReference type="Proteomes" id="UP000306509">
    <property type="component" value="Unassembled WGS sequence"/>
</dbReference>
<keyword evidence="3" id="KW-1185">Reference proteome</keyword>
<keyword evidence="1" id="KW-0812">Transmembrane</keyword>
<dbReference type="STRING" id="180332.GCA_000797495_01283"/>
<sequence>MSFKEKATEEKAKLKDMTFKGKLQYFWDYYKFVLVILAIIVVIVWLGVDIYKGKQIKTGLYVMALNTNMVDTEGSPLTDGFVKAAGFEETGEQVTFDASAMINLDQQDQMTVSSITKVMAVMSTGDLDLMIVPEDLFEYYAGAGAFQDWKGILSEADYEKYKDYLMTGKDNDTGTEYTCGLRIEDSKLIKDSQMASYSPVILCPVASSERTETSAKYVNYLFGSN</sequence>
<dbReference type="AlphaFoldDB" id="A0A4U8PYT6"/>
<name>A0A4U8PYT6_9FIRM</name>
<protein>
    <submittedName>
        <fullName evidence="2">Uncharacterized protein</fullName>
    </submittedName>
</protein>
<keyword evidence="1" id="KW-1133">Transmembrane helix</keyword>
<dbReference type="RefSeq" id="WP_027297027.1">
    <property type="nucleotide sequence ID" value="NZ_CABMJZ010000121.1"/>
</dbReference>
<keyword evidence="1" id="KW-0472">Membrane</keyword>
<dbReference type="OrthoDB" id="1925387at2"/>
<feature type="transmembrane region" description="Helical" evidence="1">
    <location>
        <begin position="29"/>
        <end position="48"/>
    </location>
</feature>
<accession>A0A4U8PYT6</accession>
<reference evidence="2 3" key="1">
    <citation type="journal article" date="2019" name="Anaerobe">
        <title>Detection of Robinsoniella peoriensis in multiple bone samples of a trauma patient.</title>
        <authorList>
            <person name="Schrottner P."/>
            <person name="Hartwich K."/>
            <person name="Bunk B."/>
            <person name="Schober I."/>
            <person name="Helbig S."/>
            <person name="Rudolph W.W."/>
            <person name="Gunzer F."/>
        </authorList>
    </citation>
    <scope>NUCLEOTIDE SEQUENCE [LARGE SCALE GENOMIC DNA]</scope>
    <source>
        <strain evidence="2 3">DSM 106044</strain>
    </source>
</reference>
<evidence type="ECO:0000256" key="1">
    <source>
        <dbReference type="SAM" id="Phobius"/>
    </source>
</evidence>
<proteinExistence type="predicted"/>
<gene>
    <name evidence="2" type="ORF">DSM106044_05689</name>
</gene>
<organism evidence="2 3">
    <name type="scientific">Robinsoniella peoriensis</name>
    <dbReference type="NCBI Taxonomy" id="180332"/>
    <lineage>
        <taxon>Bacteria</taxon>
        <taxon>Bacillati</taxon>
        <taxon>Bacillota</taxon>
        <taxon>Clostridia</taxon>
        <taxon>Lachnospirales</taxon>
        <taxon>Lachnospiraceae</taxon>
        <taxon>Robinsoniella</taxon>
    </lineage>
</organism>
<dbReference type="EMBL" id="QGQD01000119">
    <property type="protein sequence ID" value="TLC97534.1"/>
    <property type="molecule type" value="Genomic_DNA"/>
</dbReference>
<evidence type="ECO:0000313" key="3">
    <source>
        <dbReference type="Proteomes" id="UP000306509"/>
    </source>
</evidence>